<dbReference type="PROSITE" id="PS51116">
    <property type="entry name" value="LAMININ_IVB"/>
    <property type="match status" value="1"/>
</dbReference>
<protein>
    <recommendedName>
        <fullName evidence="3">U11/U12 small nuclear ribonucleoprotein 35 kDa protein</fullName>
    </recommendedName>
    <alternativeName>
        <fullName evidence="9">U1 snRNP-binding protein homolog</fullName>
    </alternativeName>
</protein>
<evidence type="ECO:0000313" key="13">
    <source>
        <dbReference type="EnsemblMetazoa" id="XP_037871742.1"/>
    </source>
</evidence>
<sequence>MTKDGETDFKKYATEYDPIKIGSIDGTDVEPHDRAILRAIYSEYIPNKRVKGNPNHTIFIGRLNPRTPQETIESEFSKFDKIIHCRLVRDLVTGKSKQYAFVEYEKYSCMEKALREMHLEYIDGSEIIVEREAERRLPGWKPRRLGGGFGGRKESGQLRFGCRDRPFRKPYTVGNKIESDTKAEW</sequence>
<evidence type="ECO:0000256" key="3">
    <source>
        <dbReference type="ARBA" id="ARBA00021080"/>
    </source>
</evidence>
<dbReference type="AlphaFoldDB" id="A0A8R2R481"/>
<dbReference type="PROSITE" id="PS50102">
    <property type="entry name" value="RRM"/>
    <property type="match status" value="1"/>
</dbReference>
<dbReference type="PANTHER" id="PTHR13952:SF6">
    <property type="entry name" value="U11_U12 SMALL NUCLEAR RIBONUCLEOPROTEIN 35 KDA PROTEIN"/>
    <property type="match status" value="1"/>
</dbReference>
<dbReference type="GO" id="GO:0003729">
    <property type="term" value="F:mRNA binding"/>
    <property type="evidence" value="ECO:0007669"/>
    <property type="project" value="TreeGrafter"/>
</dbReference>
<evidence type="ECO:0000256" key="6">
    <source>
        <dbReference type="ARBA" id="ARBA00022869"/>
    </source>
</evidence>
<dbReference type="Gene3D" id="3.30.70.330">
    <property type="match status" value="1"/>
</dbReference>
<evidence type="ECO:0000259" key="11">
    <source>
        <dbReference type="PROSITE" id="PS50102"/>
    </source>
</evidence>
<accession>A0A8R2R481</accession>
<evidence type="ECO:0000256" key="10">
    <source>
        <dbReference type="PROSITE-ProRule" id="PRU00176"/>
    </source>
</evidence>
<dbReference type="InterPro" id="IPR051183">
    <property type="entry name" value="U1_U11-U12_snRNP_70-35kDa"/>
</dbReference>
<keyword evidence="14" id="KW-1185">Reference proteome</keyword>
<feature type="domain" description="Laminin IV type B" evidence="12">
    <location>
        <begin position="99"/>
        <end position="185"/>
    </location>
</feature>
<dbReference type="GO" id="GO:0000398">
    <property type="term" value="P:mRNA splicing, via spliceosome"/>
    <property type="evidence" value="ECO:0007669"/>
    <property type="project" value="TreeGrafter"/>
</dbReference>
<keyword evidence="6" id="KW-0084">Basement membrane</keyword>
<dbReference type="EnsemblMetazoa" id="XM_038015814.1">
    <property type="protein sequence ID" value="XP_037871742.1"/>
    <property type="gene ID" value="LOC105842008"/>
</dbReference>
<dbReference type="SUPFAM" id="SSF54928">
    <property type="entry name" value="RNA-binding domain, RBD"/>
    <property type="match status" value="1"/>
</dbReference>
<dbReference type="GO" id="GO:0005604">
    <property type="term" value="C:basement membrane"/>
    <property type="evidence" value="ECO:0007669"/>
    <property type="project" value="UniProtKB-SubCell"/>
</dbReference>
<keyword evidence="7 10" id="KW-0694">RNA-binding</keyword>
<dbReference type="SMART" id="SM00360">
    <property type="entry name" value="RRM"/>
    <property type="match status" value="1"/>
</dbReference>
<dbReference type="GO" id="GO:0071011">
    <property type="term" value="C:precatalytic spliceosome"/>
    <property type="evidence" value="ECO:0007669"/>
    <property type="project" value="TreeGrafter"/>
</dbReference>
<keyword evidence="5" id="KW-0272">Extracellular matrix</keyword>
<dbReference type="InterPro" id="IPR035979">
    <property type="entry name" value="RBD_domain_sf"/>
</dbReference>
<dbReference type="Proteomes" id="UP000005204">
    <property type="component" value="Unassembled WGS sequence"/>
</dbReference>
<keyword evidence="4" id="KW-0964">Secreted</keyword>
<evidence type="ECO:0000256" key="8">
    <source>
        <dbReference type="ARBA" id="ARBA00023242"/>
    </source>
</evidence>
<dbReference type="InterPro" id="IPR000504">
    <property type="entry name" value="RRM_dom"/>
</dbReference>
<dbReference type="FunFam" id="3.30.70.330:FF:000132">
    <property type="entry name" value="Small nuclear ribonucleoprotein U11/U12 subunit 35"/>
    <property type="match status" value="1"/>
</dbReference>
<feature type="domain" description="RRM" evidence="11">
    <location>
        <begin position="56"/>
        <end position="134"/>
    </location>
</feature>
<evidence type="ECO:0000256" key="9">
    <source>
        <dbReference type="ARBA" id="ARBA00031739"/>
    </source>
</evidence>
<dbReference type="GO" id="GO:0017069">
    <property type="term" value="F:snRNA binding"/>
    <property type="evidence" value="ECO:0007669"/>
    <property type="project" value="TreeGrafter"/>
</dbReference>
<dbReference type="InterPro" id="IPR013015">
    <property type="entry name" value="Laminin_IV_B"/>
</dbReference>
<keyword evidence="8" id="KW-0539">Nucleus</keyword>
<dbReference type="PANTHER" id="PTHR13952">
    <property type="entry name" value="U1 SMALL NUCLEAR RIBONUCLEOPROTEIN 70 KD"/>
    <property type="match status" value="1"/>
</dbReference>
<evidence type="ECO:0000256" key="1">
    <source>
        <dbReference type="ARBA" id="ARBA00004123"/>
    </source>
</evidence>
<dbReference type="InterPro" id="IPR012677">
    <property type="entry name" value="Nucleotide-bd_a/b_plait_sf"/>
</dbReference>
<evidence type="ECO:0000256" key="4">
    <source>
        <dbReference type="ARBA" id="ARBA00022525"/>
    </source>
</evidence>
<comment type="subcellular location">
    <subcellularLocation>
        <location evidence="1">Nucleus</location>
    </subcellularLocation>
    <subcellularLocation>
        <location evidence="2">Secreted</location>
        <location evidence="2">Extracellular space</location>
        <location evidence="2">Extracellular matrix</location>
        <location evidence="2">Basement membrane</location>
    </subcellularLocation>
</comment>
<evidence type="ECO:0000259" key="12">
    <source>
        <dbReference type="PROSITE" id="PS51116"/>
    </source>
</evidence>
<evidence type="ECO:0000256" key="7">
    <source>
        <dbReference type="ARBA" id="ARBA00022884"/>
    </source>
</evidence>
<evidence type="ECO:0000256" key="2">
    <source>
        <dbReference type="ARBA" id="ARBA00004302"/>
    </source>
</evidence>
<dbReference type="Pfam" id="PF00076">
    <property type="entry name" value="RRM_1"/>
    <property type="match status" value="1"/>
</dbReference>
<reference evidence="13" key="2">
    <citation type="submission" date="2022-06" db="UniProtKB">
        <authorList>
            <consortium name="EnsemblMetazoa"/>
        </authorList>
    </citation>
    <scope>IDENTIFICATION</scope>
    <source>
        <strain evidence="13">p50T (Dazao)</strain>
    </source>
</reference>
<evidence type="ECO:0000256" key="5">
    <source>
        <dbReference type="ARBA" id="ARBA00022530"/>
    </source>
</evidence>
<organism evidence="13 14">
    <name type="scientific">Bombyx mori</name>
    <name type="common">Silk moth</name>
    <dbReference type="NCBI Taxonomy" id="7091"/>
    <lineage>
        <taxon>Eukaryota</taxon>
        <taxon>Metazoa</taxon>
        <taxon>Ecdysozoa</taxon>
        <taxon>Arthropoda</taxon>
        <taxon>Hexapoda</taxon>
        <taxon>Insecta</taxon>
        <taxon>Pterygota</taxon>
        <taxon>Neoptera</taxon>
        <taxon>Endopterygota</taxon>
        <taxon>Lepidoptera</taxon>
        <taxon>Glossata</taxon>
        <taxon>Ditrysia</taxon>
        <taxon>Bombycoidea</taxon>
        <taxon>Bombycidae</taxon>
        <taxon>Bombycinae</taxon>
        <taxon>Bombyx</taxon>
    </lineage>
</organism>
<proteinExistence type="predicted"/>
<name>A0A8R2R481_BOMMO</name>
<reference evidence="14" key="1">
    <citation type="journal article" date="2008" name="Insect Biochem. Mol. Biol.">
        <title>The genome of a lepidopteran model insect, the silkworm Bombyx mori.</title>
        <authorList>
            <consortium name="International Silkworm Genome Consortium"/>
        </authorList>
    </citation>
    <scope>NUCLEOTIDE SEQUENCE [LARGE SCALE GENOMIC DNA]</scope>
    <source>
        <strain evidence="14">p50T</strain>
    </source>
</reference>
<evidence type="ECO:0000313" key="14">
    <source>
        <dbReference type="Proteomes" id="UP000005204"/>
    </source>
</evidence>